<protein>
    <submittedName>
        <fullName evidence="2">Uncharacterized protein</fullName>
    </submittedName>
</protein>
<dbReference type="EMBL" id="CP003944">
    <property type="protein sequence ID" value="AFZ49919.1"/>
    <property type="molecule type" value="Genomic_DNA"/>
</dbReference>
<proteinExistence type="predicted"/>
<keyword evidence="1" id="KW-0472">Membrane</keyword>
<evidence type="ECO:0000256" key="1">
    <source>
        <dbReference type="SAM" id="Phobius"/>
    </source>
</evidence>
<evidence type="ECO:0000313" key="3">
    <source>
        <dbReference type="Proteomes" id="UP000010482"/>
    </source>
</evidence>
<evidence type="ECO:0000313" key="2">
    <source>
        <dbReference type="EMBL" id="AFZ49919.1"/>
    </source>
</evidence>
<accession>K9YSQ8</accession>
<dbReference type="AlphaFoldDB" id="K9YSQ8"/>
<dbReference type="HOGENOM" id="CLU_3006665_0_0_3"/>
<dbReference type="RefSeq" id="WP_015228928.1">
    <property type="nucleotide sequence ID" value="NC_019780.1"/>
</dbReference>
<organism evidence="2 3">
    <name type="scientific">Dactylococcopsis salina (strain PCC 8305)</name>
    <name type="common">Myxobactron salinum</name>
    <dbReference type="NCBI Taxonomy" id="13035"/>
    <lineage>
        <taxon>Bacteria</taxon>
        <taxon>Bacillati</taxon>
        <taxon>Cyanobacteriota</taxon>
        <taxon>Cyanophyceae</taxon>
        <taxon>Nodosilineales</taxon>
        <taxon>Cymatolegaceae</taxon>
        <taxon>Dactylococcopsis</taxon>
    </lineage>
</organism>
<keyword evidence="1" id="KW-1133">Transmembrane helix</keyword>
<gene>
    <name evidence="2" type="ORF">Dacsa_1221</name>
</gene>
<dbReference type="Proteomes" id="UP000010482">
    <property type="component" value="Chromosome"/>
</dbReference>
<keyword evidence="3" id="KW-1185">Reference proteome</keyword>
<dbReference type="KEGG" id="dsl:Dacsa_1221"/>
<feature type="transmembrane region" description="Helical" evidence="1">
    <location>
        <begin position="12"/>
        <end position="35"/>
    </location>
</feature>
<sequence>MNPSLRRLKNNVLTLIAGLFTLISLIPLLAVLLYVGKQGVRFVLSEIAVVPPNCGV</sequence>
<reference evidence="2" key="1">
    <citation type="submission" date="2012-04" db="EMBL/GenBank/DDBJ databases">
        <title>Finished genome of Dactylococcopsis salina PCC 8305.</title>
        <authorList>
            <consortium name="US DOE Joint Genome Institute"/>
            <person name="Gugger M."/>
            <person name="Coursin T."/>
            <person name="Rippka R."/>
            <person name="Tandeau De Marsac N."/>
            <person name="Huntemann M."/>
            <person name="Wei C.-L."/>
            <person name="Han J."/>
            <person name="Detter J.C."/>
            <person name="Han C."/>
            <person name="Tapia R."/>
            <person name="Daligault H."/>
            <person name="Chen A."/>
            <person name="Krypides N."/>
            <person name="Mavromatis K."/>
            <person name="Markowitz V."/>
            <person name="Szeto E."/>
            <person name="Ivanova N."/>
            <person name="Ovchinnikova G."/>
            <person name="Pagani I."/>
            <person name="Pati A."/>
            <person name="Goodwin L."/>
            <person name="Peters L."/>
            <person name="Pitluck S."/>
            <person name="Woyke T."/>
            <person name="Kerfeld C."/>
        </authorList>
    </citation>
    <scope>NUCLEOTIDE SEQUENCE [LARGE SCALE GENOMIC DNA]</scope>
    <source>
        <strain evidence="2">PCC 8305</strain>
    </source>
</reference>
<keyword evidence="1" id="KW-0812">Transmembrane</keyword>
<name>K9YSQ8_DACS8</name>